<proteinExistence type="predicted"/>
<dbReference type="EMBL" id="CATNWA010021446">
    <property type="protein sequence ID" value="CAI9622737.1"/>
    <property type="molecule type" value="Genomic_DNA"/>
</dbReference>
<keyword evidence="3" id="KW-1185">Reference proteome</keyword>
<gene>
    <name evidence="2" type="ORF">SPARVUS_LOCUS16330117</name>
</gene>
<keyword evidence="1" id="KW-0812">Transmembrane</keyword>
<feature type="non-terminal residue" evidence="2">
    <location>
        <position position="97"/>
    </location>
</feature>
<reference evidence="2" key="1">
    <citation type="submission" date="2023-05" db="EMBL/GenBank/DDBJ databases">
        <authorList>
            <person name="Stuckert A."/>
        </authorList>
    </citation>
    <scope>NUCLEOTIDE SEQUENCE</scope>
</reference>
<protein>
    <submittedName>
        <fullName evidence="2">Uncharacterized protein</fullName>
    </submittedName>
</protein>
<name>A0ABN9HLS0_9NEOB</name>
<evidence type="ECO:0000313" key="2">
    <source>
        <dbReference type="EMBL" id="CAI9622737.1"/>
    </source>
</evidence>
<evidence type="ECO:0000313" key="3">
    <source>
        <dbReference type="Proteomes" id="UP001162483"/>
    </source>
</evidence>
<feature type="transmembrane region" description="Helical" evidence="1">
    <location>
        <begin position="64"/>
        <end position="91"/>
    </location>
</feature>
<keyword evidence="1" id="KW-1133">Transmembrane helix</keyword>
<sequence>MARPAVRALVYCSHEPLYLHPVCFLPDPDSACTRSATPDQSSAYSLYLVCPLATDPARLTMFGFVVRICVSFWFGLLHCVYVCVALINYIVLHAIPE</sequence>
<accession>A0ABN9HLS0</accession>
<dbReference type="Proteomes" id="UP001162483">
    <property type="component" value="Unassembled WGS sequence"/>
</dbReference>
<evidence type="ECO:0000256" key="1">
    <source>
        <dbReference type="SAM" id="Phobius"/>
    </source>
</evidence>
<keyword evidence="1" id="KW-0472">Membrane</keyword>
<organism evidence="2 3">
    <name type="scientific">Staurois parvus</name>
    <dbReference type="NCBI Taxonomy" id="386267"/>
    <lineage>
        <taxon>Eukaryota</taxon>
        <taxon>Metazoa</taxon>
        <taxon>Chordata</taxon>
        <taxon>Craniata</taxon>
        <taxon>Vertebrata</taxon>
        <taxon>Euteleostomi</taxon>
        <taxon>Amphibia</taxon>
        <taxon>Batrachia</taxon>
        <taxon>Anura</taxon>
        <taxon>Neobatrachia</taxon>
        <taxon>Ranoidea</taxon>
        <taxon>Ranidae</taxon>
        <taxon>Staurois</taxon>
    </lineage>
</organism>
<comment type="caution">
    <text evidence="2">The sequence shown here is derived from an EMBL/GenBank/DDBJ whole genome shotgun (WGS) entry which is preliminary data.</text>
</comment>